<dbReference type="EMBL" id="CATNWA010021178">
    <property type="protein sequence ID" value="CAI9621617.1"/>
    <property type="molecule type" value="Genomic_DNA"/>
</dbReference>
<feature type="non-terminal residue" evidence="1">
    <location>
        <position position="44"/>
    </location>
</feature>
<reference evidence="1" key="1">
    <citation type="submission" date="2023-05" db="EMBL/GenBank/DDBJ databases">
        <authorList>
            <person name="Stuckert A."/>
        </authorList>
    </citation>
    <scope>NUCLEOTIDE SEQUENCE</scope>
</reference>
<proteinExistence type="predicted"/>
<organism evidence="1 2">
    <name type="scientific">Staurois parvus</name>
    <dbReference type="NCBI Taxonomy" id="386267"/>
    <lineage>
        <taxon>Eukaryota</taxon>
        <taxon>Metazoa</taxon>
        <taxon>Chordata</taxon>
        <taxon>Craniata</taxon>
        <taxon>Vertebrata</taxon>
        <taxon>Euteleostomi</taxon>
        <taxon>Amphibia</taxon>
        <taxon>Batrachia</taxon>
        <taxon>Anura</taxon>
        <taxon>Neobatrachia</taxon>
        <taxon>Ranoidea</taxon>
        <taxon>Ranidae</taxon>
        <taxon>Staurois</taxon>
    </lineage>
</organism>
<name>A0ABN9HL99_9NEOB</name>
<dbReference type="Proteomes" id="UP001162483">
    <property type="component" value="Unassembled WGS sequence"/>
</dbReference>
<accession>A0ABN9HL99</accession>
<evidence type="ECO:0000313" key="1">
    <source>
        <dbReference type="EMBL" id="CAI9621617.1"/>
    </source>
</evidence>
<protein>
    <submittedName>
        <fullName evidence="1">Uncharacterized protein</fullName>
    </submittedName>
</protein>
<comment type="caution">
    <text evidence="1">The sequence shown here is derived from an EMBL/GenBank/DDBJ whole genome shotgun (WGS) entry which is preliminary data.</text>
</comment>
<sequence>MITEVTWYKAIHNSLVPCDKLSSITAHSVLLNVVNNDVKSDILL</sequence>
<keyword evidence="2" id="KW-1185">Reference proteome</keyword>
<evidence type="ECO:0000313" key="2">
    <source>
        <dbReference type="Proteomes" id="UP001162483"/>
    </source>
</evidence>
<gene>
    <name evidence="1" type="ORF">SPARVUS_LOCUS16166574</name>
</gene>